<reference evidence="3 4" key="1">
    <citation type="submission" date="2021-07" db="EMBL/GenBank/DDBJ databases">
        <title>Actinomadura sp. PM05-2 isolated from lichen.</title>
        <authorList>
            <person name="Somphong A."/>
            <person name="Phongsopitanun W."/>
            <person name="Tanasupawat S."/>
            <person name="Peongsungnone V."/>
        </authorList>
    </citation>
    <scope>NUCLEOTIDE SEQUENCE [LARGE SCALE GENOMIC DNA]</scope>
    <source>
        <strain evidence="3 4">PM05-2</strain>
    </source>
</reference>
<accession>A0ABS7FQ73</accession>
<dbReference type="Gene3D" id="3.20.20.80">
    <property type="entry name" value="Glycosidases"/>
    <property type="match status" value="1"/>
</dbReference>
<gene>
    <name evidence="3" type="ORF">K1Y72_08405</name>
</gene>
<name>A0ABS7FQ73_9ACTN</name>
<evidence type="ECO:0000313" key="3">
    <source>
        <dbReference type="EMBL" id="MBW8482380.1"/>
    </source>
</evidence>
<dbReference type="Pfam" id="PF00128">
    <property type="entry name" value="Alpha-amylase"/>
    <property type="match status" value="1"/>
</dbReference>
<organism evidence="3 4">
    <name type="scientific">Actinomadura parmotrematis</name>
    <dbReference type="NCBI Taxonomy" id="2864039"/>
    <lineage>
        <taxon>Bacteria</taxon>
        <taxon>Bacillati</taxon>
        <taxon>Actinomycetota</taxon>
        <taxon>Actinomycetes</taxon>
        <taxon>Streptosporangiales</taxon>
        <taxon>Thermomonosporaceae</taxon>
        <taxon>Actinomadura</taxon>
    </lineage>
</organism>
<dbReference type="PANTHER" id="PTHR10357:SF179">
    <property type="entry name" value="NEUTRAL AND BASIC AMINO ACID TRANSPORT PROTEIN RBAT"/>
    <property type="match status" value="1"/>
</dbReference>
<dbReference type="PANTHER" id="PTHR10357">
    <property type="entry name" value="ALPHA-AMYLASE FAMILY MEMBER"/>
    <property type="match status" value="1"/>
</dbReference>
<proteinExistence type="inferred from homology"/>
<dbReference type="EMBL" id="JAIBOA010000004">
    <property type="protein sequence ID" value="MBW8482380.1"/>
    <property type="molecule type" value="Genomic_DNA"/>
</dbReference>
<comment type="similarity">
    <text evidence="1">Belongs to the glycosyl hydrolase 13 family.</text>
</comment>
<dbReference type="InterPro" id="IPR045857">
    <property type="entry name" value="O16G_dom_2"/>
</dbReference>
<dbReference type="Gene3D" id="3.90.400.10">
    <property type="entry name" value="Oligo-1,6-glucosidase, Domain 2"/>
    <property type="match status" value="1"/>
</dbReference>
<evidence type="ECO:0000313" key="4">
    <source>
        <dbReference type="Proteomes" id="UP000774570"/>
    </source>
</evidence>
<dbReference type="SUPFAM" id="SSF51445">
    <property type="entry name" value="(Trans)glycosidases"/>
    <property type="match status" value="1"/>
</dbReference>
<dbReference type="Proteomes" id="UP000774570">
    <property type="component" value="Unassembled WGS sequence"/>
</dbReference>
<sequence length="541" mass="58892">MTASERWWRDAVVYQVYPRSFSDGSGDGEGDLAGVRARLPYLADLGVDAIWLNPFYPSPQADGGYDVIDYRDVDPRFGTLADVDALIADAAALGIRIIVDVVPNHCSVEHPWFKAALAAGPGSPERERFLFRDGGPDGAPPNNWQSMFGGPAWTQVPDGQWYLHLWDSSQPDFNWRDPEVPALFEDVLRFWLDRGVAGIRVDVALGLFKAEGLPDLGEGMPTVGPGVPYVAQPETLETFASWRKLLDSYPPDVFPGARAAVLEAWFDDRDFMAPYMAHGQLHQVFNLGMLGTPWSAADLRKAVDLALDVCGDSETRAPWVLENHDFPRLVTRLGIDQELVRNPTIEVMQGKVDVDLALGRRRARAAALLLLGLPGSAYLYQGQELGLNEHLDIPADRRQDPLFTVSGGMIIGRDGCRVPLPWSGDAAPYGFTEGAGTWLPQPADWAALTVEAQAADEGSTLALYKTAIRIRRATEGLGDGALEWRDAGPDVLSFVRDGVLAVTVNLGDAPVELPAGEHVLTSGPLDGGLLPRDTAAWTRLP</sequence>
<dbReference type="InterPro" id="IPR006047">
    <property type="entry name" value="GH13_cat_dom"/>
</dbReference>
<dbReference type="InterPro" id="IPR017853">
    <property type="entry name" value="GH"/>
</dbReference>
<dbReference type="RefSeq" id="WP_220164861.1">
    <property type="nucleotide sequence ID" value="NZ_JAIBOA010000004.1"/>
</dbReference>
<feature type="domain" description="Glycosyl hydrolase family 13 catalytic" evidence="2">
    <location>
        <begin position="15"/>
        <end position="417"/>
    </location>
</feature>
<protein>
    <submittedName>
        <fullName evidence="3">DUF3459 domain-containing protein</fullName>
    </submittedName>
</protein>
<keyword evidence="4" id="KW-1185">Reference proteome</keyword>
<dbReference type="SMART" id="SM00642">
    <property type="entry name" value="Aamy"/>
    <property type="match status" value="1"/>
</dbReference>
<comment type="caution">
    <text evidence="3">The sequence shown here is derived from an EMBL/GenBank/DDBJ whole genome shotgun (WGS) entry which is preliminary data.</text>
</comment>
<evidence type="ECO:0000259" key="2">
    <source>
        <dbReference type="SMART" id="SM00642"/>
    </source>
</evidence>
<evidence type="ECO:0000256" key="1">
    <source>
        <dbReference type="ARBA" id="ARBA00008061"/>
    </source>
</evidence>